<dbReference type="AlphaFoldDB" id="A0A4R3MD34"/>
<keyword evidence="2" id="KW-1185">Reference proteome</keyword>
<accession>A0A4R3MD34</accession>
<gene>
    <name evidence="1" type="ORF">EDC18_1163</name>
</gene>
<dbReference type="EMBL" id="SMAL01000016">
    <property type="protein sequence ID" value="TCT11644.1"/>
    <property type="molecule type" value="Genomic_DNA"/>
</dbReference>
<evidence type="ECO:0000313" key="1">
    <source>
        <dbReference type="EMBL" id="TCT11644.1"/>
    </source>
</evidence>
<protein>
    <submittedName>
        <fullName evidence="1">Uncharacterized protein</fullName>
    </submittedName>
</protein>
<sequence>MVKLKCINSCLFITLFLILIVATNGKGIININGNEVLKEGIRTLLNNEEIEIHYEGFVNTYDDLLGKIAIEGTLKTDLLANEQKGTFDINLGVVDLNILQGTYSYKSGTLVIELPYILDEPIYYNFVNENKEYSIEDIFNNMPKLNYKGRESITVTNIHNKTYKMWINNYGAKIFINDLLYKVVDVNNLHDITKGIGNSIVEIDFYVDEDTAIRKITVIVYEEIKGEKRIELIINIH</sequence>
<proteinExistence type="predicted"/>
<comment type="caution">
    <text evidence="1">The sequence shown here is derived from an EMBL/GenBank/DDBJ whole genome shotgun (WGS) entry which is preliminary data.</text>
</comment>
<dbReference type="RefSeq" id="WP_132254155.1">
    <property type="nucleotide sequence ID" value="NZ_SMAL01000016.1"/>
</dbReference>
<name>A0A4R3MD34_9FIRM</name>
<organism evidence="1 2">
    <name type="scientific">Natranaerovirga pectinivora</name>
    <dbReference type="NCBI Taxonomy" id="682400"/>
    <lineage>
        <taxon>Bacteria</taxon>
        <taxon>Bacillati</taxon>
        <taxon>Bacillota</taxon>
        <taxon>Clostridia</taxon>
        <taxon>Lachnospirales</taxon>
        <taxon>Natranaerovirgaceae</taxon>
        <taxon>Natranaerovirga</taxon>
    </lineage>
</organism>
<evidence type="ECO:0000313" key="2">
    <source>
        <dbReference type="Proteomes" id="UP000294902"/>
    </source>
</evidence>
<dbReference type="Proteomes" id="UP000294902">
    <property type="component" value="Unassembled WGS sequence"/>
</dbReference>
<reference evidence="1 2" key="1">
    <citation type="submission" date="2019-03" db="EMBL/GenBank/DDBJ databases">
        <title>Genomic Encyclopedia of Type Strains, Phase IV (KMG-IV): sequencing the most valuable type-strain genomes for metagenomic binning, comparative biology and taxonomic classification.</title>
        <authorList>
            <person name="Goeker M."/>
        </authorList>
    </citation>
    <scope>NUCLEOTIDE SEQUENCE [LARGE SCALE GENOMIC DNA]</scope>
    <source>
        <strain evidence="1 2">DSM 24629</strain>
    </source>
</reference>